<keyword evidence="2" id="KW-1185">Reference proteome</keyword>
<protein>
    <recommendedName>
        <fullName evidence="3">IrrE N-terminal-like domain-containing protein</fullName>
    </recommendedName>
</protein>
<evidence type="ECO:0000313" key="1">
    <source>
        <dbReference type="EMBL" id="SDW77279.1"/>
    </source>
</evidence>
<evidence type="ECO:0000313" key="2">
    <source>
        <dbReference type="Proteomes" id="UP000199515"/>
    </source>
</evidence>
<organism evidence="1 2">
    <name type="scientific">Amycolatopsis xylanica</name>
    <dbReference type="NCBI Taxonomy" id="589385"/>
    <lineage>
        <taxon>Bacteria</taxon>
        <taxon>Bacillati</taxon>
        <taxon>Actinomycetota</taxon>
        <taxon>Actinomycetes</taxon>
        <taxon>Pseudonocardiales</taxon>
        <taxon>Pseudonocardiaceae</taxon>
        <taxon>Amycolatopsis</taxon>
    </lineage>
</organism>
<name>A0A1H2WB71_9PSEU</name>
<dbReference type="AlphaFoldDB" id="A0A1H2WB71"/>
<accession>A0A1H2WB71</accession>
<reference evidence="1 2" key="1">
    <citation type="submission" date="2016-10" db="EMBL/GenBank/DDBJ databases">
        <authorList>
            <person name="de Groot N.N."/>
        </authorList>
    </citation>
    <scope>NUCLEOTIDE SEQUENCE [LARGE SCALE GENOMIC DNA]</scope>
    <source>
        <strain evidence="1 2">CPCC 202699</strain>
    </source>
</reference>
<dbReference type="STRING" id="589385.SAMN05421504_1011467"/>
<evidence type="ECO:0008006" key="3">
    <source>
        <dbReference type="Google" id="ProtNLM"/>
    </source>
</evidence>
<dbReference type="EMBL" id="FNON01000001">
    <property type="protein sequence ID" value="SDW77279.1"/>
    <property type="molecule type" value="Genomic_DNA"/>
</dbReference>
<dbReference type="RefSeq" id="WP_176968520.1">
    <property type="nucleotide sequence ID" value="NZ_FNON01000001.1"/>
</dbReference>
<gene>
    <name evidence="1" type="ORF">SAMN05421504_1011467</name>
</gene>
<sequence length="175" mass="19802">MGEPPDRREHLRRLRDEGVRKLAALDLPDPCDLPTLCLLVGELNDRPITLVPMRMRATHPCGMWVAAKDEDLIFFDANTTIAHQEHIILHELGHIICCHRGAGVLDDESARILFPNLNPEIVRDMLMRATYDDVQEQEAEIIAFLLSERVGVAAPAPTRSAEQEEVIDRIERTLI</sequence>
<proteinExistence type="predicted"/>
<dbReference type="Proteomes" id="UP000199515">
    <property type="component" value="Unassembled WGS sequence"/>
</dbReference>